<feature type="domain" description="RNA polymerase sigma-70 region 2" evidence="6">
    <location>
        <begin position="17"/>
        <end position="78"/>
    </location>
</feature>
<evidence type="ECO:0000256" key="3">
    <source>
        <dbReference type="ARBA" id="ARBA00023082"/>
    </source>
</evidence>
<dbReference type="Pfam" id="PF04542">
    <property type="entry name" value="Sigma70_r2"/>
    <property type="match status" value="1"/>
</dbReference>
<dbReference type="Gene3D" id="1.10.10.10">
    <property type="entry name" value="Winged helix-like DNA-binding domain superfamily/Winged helix DNA-binding domain"/>
    <property type="match status" value="1"/>
</dbReference>
<dbReference type="EMBL" id="QUMQ01000001">
    <property type="protein sequence ID" value="REG00446.1"/>
    <property type="molecule type" value="Genomic_DNA"/>
</dbReference>
<dbReference type="PANTHER" id="PTHR43133">
    <property type="entry name" value="RNA POLYMERASE ECF-TYPE SIGMA FACTO"/>
    <property type="match status" value="1"/>
</dbReference>
<dbReference type="SUPFAM" id="SSF88659">
    <property type="entry name" value="Sigma3 and sigma4 domains of RNA polymerase sigma factors"/>
    <property type="match status" value="1"/>
</dbReference>
<dbReference type="InterPro" id="IPR013325">
    <property type="entry name" value="RNA_pol_sigma_r2"/>
</dbReference>
<keyword evidence="9" id="KW-1185">Reference proteome</keyword>
<dbReference type="OrthoDB" id="3294528at2"/>
<dbReference type="AlphaFoldDB" id="A0A3D9ZTE0"/>
<dbReference type="InterPro" id="IPR014284">
    <property type="entry name" value="RNA_pol_sigma-70_dom"/>
</dbReference>
<dbReference type="GO" id="GO:0016987">
    <property type="term" value="F:sigma factor activity"/>
    <property type="evidence" value="ECO:0007669"/>
    <property type="project" value="UniProtKB-KW"/>
</dbReference>
<evidence type="ECO:0000313" key="9">
    <source>
        <dbReference type="Proteomes" id="UP000256913"/>
    </source>
</evidence>
<dbReference type="SUPFAM" id="SSF88946">
    <property type="entry name" value="Sigma2 domain of RNA polymerase sigma factors"/>
    <property type="match status" value="1"/>
</dbReference>
<gene>
    <name evidence="8" type="ORF">DFJ67_6500</name>
</gene>
<keyword evidence="4" id="KW-0238">DNA-binding</keyword>
<evidence type="ECO:0000256" key="4">
    <source>
        <dbReference type="ARBA" id="ARBA00023125"/>
    </source>
</evidence>
<dbReference type="InterPro" id="IPR007627">
    <property type="entry name" value="RNA_pol_sigma70_r2"/>
</dbReference>
<sequence>MVVVETGARADVFDVVYAANYASLIRLAYVTIGSMPAAEDVVQDVFVEWYRRIDQVDSPAAYLRKSVVFRCSSWIRRRILERRHAGTFDQPPAVPPDPRTVAVRVALSRLTPRYRMALFLRYYLDLSVAEVAETLDCPVGTAKSLLHRGLAHMQEHLEDR</sequence>
<dbReference type="Proteomes" id="UP000256913">
    <property type="component" value="Unassembled WGS sequence"/>
</dbReference>
<dbReference type="InterPro" id="IPR013249">
    <property type="entry name" value="RNA_pol_sigma70_r4_t2"/>
</dbReference>
<feature type="domain" description="RNA polymerase sigma factor 70 region 4 type 2" evidence="7">
    <location>
        <begin position="102"/>
        <end position="153"/>
    </location>
</feature>
<protein>
    <submittedName>
        <fullName evidence="8">RNA polymerase sigma factor (Sigma-70 family)</fullName>
    </submittedName>
</protein>
<evidence type="ECO:0000259" key="6">
    <source>
        <dbReference type="Pfam" id="PF04542"/>
    </source>
</evidence>
<evidence type="ECO:0000256" key="1">
    <source>
        <dbReference type="ARBA" id="ARBA00010641"/>
    </source>
</evidence>
<evidence type="ECO:0000259" key="7">
    <source>
        <dbReference type="Pfam" id="PF08281"/>
    </source>
</evidence>
<evidence type="ECO:0000313" key="8">
    <source>
        <dbReference type="EMBL" id="REG00446.1"/>
    </source>
</evidence>
<dbReference type="CDD" id="cd06171">
    <property type="entry name" value="Sigma70_r4"/>
    <property type="match status" value="1"/>
</dbReference>
<comment type="similarity">
    <text evidence="1">Belongs to the sigma-70 factor family. ECF subfamily.</text>
</comment>
<evidence type="ECO:0000256" key="5">
    <source>
        <dbReference type="ARBA" id="ARBA00023163"/>
    </source>
</evidence>
<accession>A0A3D9ZTE0</accession>
<dbReference type="InterPro" id="IPR039425">
    <property type="entry name" value="RNA_pol_sigma-70-like"/>
</dbReference>
<evidence type="ECO:0000256" key="2">
    <source>
        <dbReference type="ARBA" id="ARBA00023015"/>
    </source>
</evidence>
<dbReference type="Pfam" id="PF08281">
    <property type="entry name" value="Sigma70_r4_2"/>
    <property type="match status" value="1"/>
</dbReference>
<dbReference type="GO" id="GO:0006352">
    <property type="term" value="P:DNA-templated transcription initiation"/>
    <property type="evidence" value="ECO:0007669"/>
    <property type="project" value="InterPro"/>
</dbReference>
<dbReference type="GO" id="GO:0003677">
    <property type="term" value="F:DNA binding"/>
    <property type="evidence" value="ECO:0007669"/>
    <property type="project" value="UniProtKB-KW"/>
</dbReference>
<dbReference type="InterPro" id="IPR013324">
    <property type="entry name" value="RNA_pol_sigma_r3/r4-like"/>
</dbReference>
<dbReference type="PANTHER" id="PTHR43133:SF50">
    <property type="entry name" value="ECF RNA POLYMERASE SIGMA FACTOR SIGM"/>
    <property type="match status" value="1"/>
</dbReference>
<keyword evidence="3" id="KW-0731">Sigma factor</keyword>
<comment type="caution">
    <text evidence="8">The sequence shown here is derived from an EMBL/GenBank/DDBJ whole genome shotgun (WGS) entry which is preliminary data.</text>
</comment>
<organism evidence="8 9">
    <name type="scientific">Asanoa ferruginea</name>
    <dbReference type="NCBI Taxonomy" id="53367"/>
    <lineage>
        <taxon>Bacteria</taxon>
        <taxon>Bacillati</taxon>
        <taxon>Actinomycetota</taxon>
        <taxon>Actinomycetes</taxon>
        <taxon>Micromonosporales</taxon>
        <taxon>Micromonosporaceae</taxon>
        <taxon>Asanoa</taxon>
    </lineage>
</organism>
<reference evidence="8 9" key="1">
    <citation type="submission" date="2018-08" db="EMBL/GenBank/DDBJ databases">
        <title>Sequencing the genomes of 1000 actinobacteria strains.</title>
        <authorList>
            <person name="Klenk H.-P."/>
        </authorList>
    </citation>
    <scope>NUCLEOTIDE SEQUENCE [LARGE SCALE GENOMIC DNA]</scope>
    <source>
        <strain evidence="8 9">DSM 44099</strain>
    </source>
</reference>
<dbReference type="Gene3D" id="1.10.1740.10">
    <property type="match status" value="1"/>
</dbReference>
<proteinExistence type="inferred from homology"/>
<keyword evidence="5" id="KW-0804">Transcription</keyword>
<name>A0A3D9ZTE0_9ACTN</name>
<dbReference type="InterPro" id="IPR036388">
    <property type="entry name" value="WH-like_DNA-bd_sf"/>
</dbReference>
<dbReference type="NCBIfam" id="TIGR02937">
    <property type="entry name" value="sigma70-ECF"/>
    <property type="match status" value="1"/>
</dbReference>
<keyword evidence="2" id="KW-0805">Transcription regulation</keyword>